<dbReference type="EMBL" id="QFOT01000016">
    <property type="protein sequence ID" value="PZP56748.1"/>
    <property type="molecule type" value="Genomic_DNA"/>
</dbReference>
<feature type="domain" description="FlgD/Vpr Ig-like" evidence="7">
    <location>
        <begin position="122"/>
        <end position="191"/>
    </location>
</feature>
<feature type="region of interest" description="Disordered" evidence="6">
    <location>
        <begin position="15"/>
        <end position="34"/>
    </location>
</feature>
<comment type="similarity">
    <text evidence="1 5">Belongs to the FlgD family.</text>
</comment>
<evidence type="ECO:0000313" key="8">
    <source>
        <dbReference type="EMBL" id="PZP56748.1"/>
    </source>
</evidence>
<accession>A0A2W5FP50</accession>
<name>A0A2W5FP50_9BACT</name>
<dbReference type="Gene3D" id="2.60.40.4070">
    <property type="match status" value="1"/>
</dbReference>
<evidence type="ECO:0000256" key="6">
    <source>
        <dbReference type="SAM" id="MobiDB-lite"/>
    </source>
</evidence>
<dbReference type="AlphaFoldDB" id="A0A2W5FP50"/>
<gene>
    <name evidence="8" type="ORF">DI586_02665</name>
</gene>
<evidence type="ECO:0000256" key="1">
    <source>
        <dbReference type="ARBA" id="ARBA00010577"/>
    </source>
</evidence>
<dbReference type="InterPro" id="IPR025965">
    <property type="entry name" value="FlgD/Vpr_Ig-like"/>
</dbReference>
<dbReference type="GO" id="GO:0044781">
    <property type="term" value="P:bacterial-type flagellum organization"/>
    <property type="evidence" value="ECO:0007669"/>
    <property type="project" value="UniProtKB-UniRule"/>
</dbReference>
<dbReference type="Proteomes" id="UP000249739">
    <property type="component" value="Unassembled WGS sequence"/>
</dbReference>
<dbReference type="Pfam" id="PF03963">
    <property type="entry name" value="FlgD"/>
    <property type="match status" value="1"/>
</dbReference>
<comment type="function">
    <text evidence="4 5">Required for flagellar hook formation. May act as a scaffolding protein.</text>
</comment>
<evidence type="ECO:0000256" key="2">
    <source>
        <dbReference type="ARBA" id="ARBA00016013"/>
    </source>
</evidence>
<evidence type="ECO:0000313" key="9">
    <source>
        <dbReference type="Proteomes" id="UP000249739"/>
    </source>
</evidence>
<dbReference type="Pfam" id="PF13860">
    <property type="entry name" value="FlgD_ig"/>
    <property type="match status" value="1"/>
</dbReference>
<reference evidence="8 9" key="1">
    <citation type="submission" date="2017-08" db="EMBL/GenBank/DDBJ databases">
        <title>Infants hospitalized years apart are colonized by the same room-sourced microbial strains.</title>
        <authorList>
            <person name="Brooks B."/>
            <person name="Olm M.R."/>
            <person name="Firek B.A."/>
            <person name="Baker R."/>
            <person name="Thomas B.C."/>
            <person name="Morowitz M.J."/>
            <person name="Banfield J.F."/>
        </authorList>
    </citation>
    <scope>NUCLEOTIDE SEQUENCE [LARGE SCALE GENOMIC DNA]</scope>
    <source>
        <strain evidence="8">S2_006_000_R2_64</strain>
    </source>
</reference>
<comment type="caution">
    <text evidence="8">The sequence shown here is derived from an EMBL/GenBank/DDBJ whole genome shotgun (WGS) entry which is preliminary data.</text>
</comment>
<keyword evidence="3 5" id="KW-1005">Bacterial flagellum biogenesis</keyword>
<proteinExistence type="inferred from homology"/>
<organism evidence="8 9">
    <name type="scientific">Micavibrio aeruginosavorus</name>
    <dbReference type="NCBI Taxonomy" id="349221"/>
    <lineage>
        <taxon>Bacteria</taxon>
        <taxon>Pseudomonadati</taxon>
        <taxon>Bdellovibrionota</taxon>
        <taxon>Bdellovibrionia</taxon>
        <taxon>Bdellovibrionales</taxon>
        <taxon>Pseudobdellovibrionaceae</taxon>
        <taxon>Micavibrio</taxon>
    </lineage>
</organism>
<sequence length="243" mass="25656">MVDISKVSSLPYLGTTEGTKAQSGSGTSTDGTSADEENAELLKNQFLGILLTQMQNQNPLDPMDTKEFTGQLAQFSALEQQINTNDKLNNLLTAVQSSAASSAFTYIGQTAELDSNMTVVEDGAVDWNYALKTNADTVTVKIKDSNGKVLYEKELGETVSGTYSLNATKAELGSTLADGEILTLEVTGKTAAGVAVPVDISTMVKVDGVESSSDGIDLRSGGLLYSLEDVLRFKTVTTPTTTT</sequence>
<evidence type="ECO:0000256" key="4">
    <source>
        <dbReference type="ARBA" id="ARBA00024746"/>
    </source>
</evidence>
<protein>
    <recommendedName>
        <fullName evidence="2 5">Basal-body rod modification protein FlgD</fullName>
    </recommendedName>
</protein>
<evidence type="ECO:0000256" key="3">
    <source>
        <dbReference type="ARBA" id="ARBA00022795"/>
    </source>
</evidence>
<feature type="compositionally biased region" description="Low complexity" evidence="6">
    <location>
        <begin position="23"/>
        <end position="32"/>
    </location>
</feature>
<evidence type="ECO:0000256" key="5">
    <source>
        <dbReference type="RuleBase" id="RU362076"/>
    </source>
</evidence>
<dbReference type="InterPro" id="IPR005648">
    <property type="entry name" value="FlgD"/>
</dbReference>
<dbReference type="Gene3D" id="2.30.30.910">
    <property type="match status" value="1"/>
</dbReference>
<evidence type="ECO:0000259" key="7">
    <source>
        <dbReference type="Pfam" id="PF13860"/>
    </source>
</evidence>